<dbReference type="Pfam" id="PF05705">
    <property type="entry name" value="DUF829"/>
    <property type="match status" value="1"/>
</dbReference>
<dbReference type="SUPFAM" id="SSF53474">
    <property type="entry name" value="alpha/beta-Hydrolases"/>
    <property type="match status" value="1"/>
</dbReference>
<dbReference type="AlphaFoldDB" id="A0A1Y3AZQ4"/>
<dbReference type="OrthoDB" id="77878at2759"/>
<feature type="non-terminal residue" evidence="1">
    <location>
        <position position="1"/>
    </location>
</feature>
<comment type="caution">
    <text evidence="1">The sequence shown here is derived from an EMBL/GenBank/DDBJ whole genome shotgun (WGS) entry which is preliminary data.</text>
</comment>
<dbReference type="GO" id="GO:0017171">
    <property type="term" value="F:serine hydrolase activity"/>
    <property type="evidence" value="ECO:0007669"/>
    <property type="project" value="TreeGrafter"/>
</dbReference>
<dbReference type="InterPro" id="IPR008547">
    <property type="entry name" value="DUF829_TMEM53"/>
</dbReference>
<protein>
    <submittedName>
        <fullName evidence="1">Uncharacterized protein</fullName>
    </submittedName>
</protein>
<dbReference type="PANTHER" id="PTHR20908:SF1">
    <property type="entry name" value="LD15586P"/>
    <property type="match status" value="1"/>
</dbReference>
<organism evidence="1 2">
    <name type="scientific">Euroglyphus maynei</name>
    <name type="common">Mayne's house dust mite</name>
    <dbReference type="NCBI Taxonomy" id="6958"/>
    <lineage>
        <taxon>Eukaryota</taxon>
        <taxon>Metazoa</taxon>
        <taxon>Ecdysozoa</taxon>
        <taxon>Arthropoda</taxon>
        <taxon>Chelicerata</taxon>
        <taxon>Arachnida</taxon>
        <taxon>Acari</taxon>
        <taxon>Acariformes</taxon>
        <taxon>Sarcoptiformes</taxon>
        <taxon>Astigmata</taxon>
        <taxon>Psoroptidia</taxon>
        <taxon>Analgoidea</taxon>
        <taxon>Pyroglyphidae</taxon>
        <taxon>Pyroglyphinae</taxon>
        <taxon>Euroglyphus</taxon>
    </lineage>
</organism>
<dbReference type="Proteomes" id="UP000194236">
    <property type="component" value="Unassembled WGS sequence"/>
</dbReference>
<evidence type="ECO:0000313" key="2">
    <source>
        <dbReference type="Proteomes" id="UP000194236"/>
    </source>
</evidence>
<reference evidence="1 2" key="1">
    <citation type="submission" date="2017-03" db="EMBL/GenBank/DDBJ databases">
        <title>Genome Survey of Euroglyphus maynei.</title>
        <authorList>
            <person name="Arlian L.G."/>
            <person name="Morgan M.S."/>
            <person name="Rider S.D."/>
        </authorList>
    </citation>
    <scope>NUCLEOTIDE SEQUENCE [LARGE SCALE GENOMIC DNA]</scope>
    <source>
        <strain evidence="1">Arlian Lab</strain>
        <tissue evidence="1">Whole body</tissue>
    </source>
</reference>
<sequence>FAWLFSQDRHLDKYRKLYLELGFNVLTIRTDLIQILFPTFGTQLMMAQLIQFMRKYHDQYDTYITHTFSVGAYVMGECLVLLKNNDNKDVKEILRQRMKGVITDSAVDVNEGPVGLAKASTTNQLLQILIIILIRLYYILNYPMATRHYIESSKQIHINPIDCASLAFISKDDPAVNHEDHLKTFEKHRKNGLIGIVKSWDQSPHVAHYLKYPDEYRSTLLKFLENVMSNENDTMLK</sequence>
<proteinExistence type="predicted"/>
<dbReference type="PANTHER" id="PTHR20908">
    <property type="entry name" value="LD15586P"/>
    <property type="match status" value="1"/>
</dbReference>
<dbReference type="EMBL" id="MUJZ01049081">
    <property type="protein sequence ID" value="OTF74012.1"/>
    <property type="molecule type" value="Genomic_DNA"/>
</dbReference>
<accession>A0A1Y3AZQ4</accession>
<keyword evidence="2" id="KW-1185">Reference proteome</keyword>
<evidence type="ECO:0000313" key="1">
    <source>
        <dbReference type="EMBL" id="OTF74012.1"/>
    </source>
</evidence>
<name>A0A1Y3AZQ4_EURMA</name>
<gene>
    <name evidence="1" type="ORF">BLA29_006904</name>
</gene>
<dbReference type="InterPro" id="IPR029058">
    <property type="entry name" value="AB_hydrolase_fold"/>
</dbReference>